<evidence type="ECO:0000313" key="3">
    <source>
        <dbReference type="Proteomes" id="UP000004295"/>
    </source>
</evidence>
<evidence type="ECO:0000313" key="2">
    <source>
        <dbReference type="EMBL" id="EEN82977.1"/>
    </source>
</evidence>
<dbReference type="Proteomes" id="UP000004295">
    <property type="component" value="Unassembled WGS sequence"/>
</dbReference>
<dbReference type="EMBL" id="ACNN01000016">
    <property type="protein sequence ID" value="EEN82977.1"/>
    <property type="molecule type" value="Genomic_DNA"/>
</dbReference>
<reference evidence="2 3" key="1">
    <citation type="submission" date="2009-04" db="EMBL/GenBank/DDBJ databases">
        <authorList>
            <person name="Sebastian Y."/>
            <person name="Madupu R."/>
            <person name="Durkin A.S."/>
            <person name="Torralba M."/>
            <person name="Methe B."/>
            <person name="Sutton G.G."/>
            <person name="Strausberg R.L."/>
            <person name="Nelson K.E."/>
        </authorList>
    </citation>
    <scope>NUCLEOTIDE SEQUENCE [LARGE SCALE GENOMIC DNA]</scope>
    <source>
        <strain evidence="3">ATCC 35406 / BCRC 14492 / JCM 8526 / NCTC 13058 / HG 370</strain>
    </source>
</reference>
<sequence>MGEENPAKGRPSSPKQRPDAMGAIRSPPLLSTASPIPFLDIG</sequence>
<comment type="caution">
    <text evidence="2">The sequence shown here is derived from an EMBL/GenBank/DDBJ whole genome shotgun (WGS) entry which is preliminary data.</text>
</comment>
<keyword evidence="3" id="KW-1185">Reference proteome</keyword>
<feature type="region of interest" description="Disordered" evidence="1">
    <location>
        <begin position="1"/>
        <end position="42"/>
    </location>
</feature>
<dbReference type="AlphaFoldDB" id="C3J9W5"/>
<evidence type="ECO:0000256" key="1">
    <source>
        <dbReference type="SAM" id="MobiDB-lite"/>
    </source>
</evidence>
<accession>C3J9W5</accession>
<proteinExistence type="predicted"/>
<organism evidence="2 3">
    <name type="scientific">Porphyromonas endodontalis (strain ATCC 35406 / DSM 24491 / JCM 8526 / CCUG 16442 / BCRC 14492 / NCTC 13058 / HG 370)</name>
    <name type="common">Bacteroides endodontalis</name>
    <dbReference type="NCBI Taxonomy" id="553175"/>
    <lineage>
        <taxon>Bacteria</taxon>
        <taxon>Pseudomonadati</taxon>
        <taxon>Bacteroidota</taxon>
        <taxon>Bacteroidia</taxon>
        <taxon>Bacteroidales</taxon>
        <taxon>Porphyromonadaceae</taxon>
        <taxon>Porphyromonas</taxon>
    </lineage>
</organism>
<protein>
    <submittedName>
        <fullName evidence="2">Uncharacterized protein</fullName>
    </submittedName>
</protein>
<gene>
    <name evidence="2" type="ORF">POREN0001_0887</name>
</gene>
<name>C3J9W5_POREA</name>